<gene>
    <name evidence="7" type="ORF">FN846DRAFT_787797</name>
</gene>
<dbReference type="Pfam" id="PF01940">
    <property type="entry name" value="DUF92"/>
    <property type="match status" value="1"/>
</dbReference>
<keyword evidence="4 6" id="KW-1133">Transmembrane helix</keyword>
<dbReference type="InParanoid" id="A0A5J5EFP2"/>
<evidence type="ECO:0000313" key="8">
    <source>
        <dbReference type="Proteomes" id="UP000326924"/>
    </source>
</evidence>
<evidence type="ECO:0000256" key="4">
    <source>
        <dbReference type="ARBA" id="ARBA00022989"/>
    </source>
</evidence>
<feature type="transmembrane region" description="Helical" evidence="6">
    <location>
        <begin position="43"/>
        <end position="61"/>
    </location>
</feature>
<dbReference type="PANTHER" id="PTHR13353">
    <property type="entry name" value="TRANSMEMBRANE PROTEIN 19"/>
    <property type="match status" value="1"/>
</dbReference>
<dbReference type="InterPro" id="IPR002794">
    <property type="entry name" value="DUF92_TMEM19"/>
</dbReference>
<dbReference type="PANTHER" id="PTHR13353:SF5">
    <property type="entry name" value="TRANSMEMBRANE PROTEIN 19"/>
    <property type="match status" value="1"/>
</dbReference>
<sequence length="319" mass="31640">MNPYLFTTALTVLIYRAVKGGSLTGRGIAAAIATALVHGAHPWAAPFLLLVAFYSLGTAATKAKHGAKAALTVSSTSSGSSARRGATQVFANSLVASVLTALHAALYAPSCFAAKDLLVVGIVVNYAAVTADTLSSELGMLSRGAPRLVTTLRPCARGTNGGVSLGGVVAGAAGAAAIGLLAVALLPFCSDWSGARKAAFAAFVAVAGTAGSLLDSLLGALLQETVVDVRSGKVVEAPGGGKVLVSSSHSAASPSGAAEPSRKVVAGYGLLSNNGVNFVMALLTSLAAMGVAGWWWHGDAFLALRELVGACGGNGFCAV</sequence>
<feature type="transmembrane region" description="Helical" evidence="6">
    <location>
        <begin position="163"/>
        <end position="186"/>
    </location>
</feature>
<feature type="transmembrane region" description="Helical" evidence="6">
    <location>
        <begin position="198"/>
        <end position="222"/>
    </location>
</feature>
<protein>
    <submittedName>
        <fullName evidence="7">Integral membrane protein DUF92-domain-containing protein</fullName>
    </submittedName>
</protein>
<evidence type="ECO:0000256" key="2">
    <source>
        <dbReference type="ARBA" id="ARBA00009012"/>
    </source>
</evidence>
<evidence type="ECO:0000313" key="7">
    <source>
        <dbReference type="EMBL" id="KAA8893558.1"/>
    </source>
</evidence>
<dbReference type="OrthoDB" id="30881at2759"/>
<dbReference type="GO" id="GO:0016020">
    <property type="term" value="C:membrane"/>
    <property type="evidence" value="ECO:0007669"/>
    <property type="project" value="UniProtKB-SubCell"/>
</dbReference>
<organism evidence="7 8">
    <name type="scientific">Sphaerosporella brunnea</name>
    <dbReference type="NCBI Taxonomy" id="1250544"/>
    <lineage>
        <taxon>Eukaryota</taxon>
        <taxon>Fungi</taxon>
        <taxon>Dikarya</taxon>
        <taxon>Ascomycota</taxon>
        <taxon>Pezizomycotina</taxon>
        <taxon>Pezizomycetes</taxon>
        <taxon>Pezizales</taxon>
        <taxon>Pyronemataceae</taxon>
        <taxon>Sphaerosporella</taxon>
    </lineage>
</organism>
<proteinExistence type="inferred from homology"/>
<evidence type="ECO:0000256" key="1">
    <source>
        <dbReference type="ARBA" id="ARBA00004141"/>
    </source>
</evidence>
<comment type="caution">
    <text evidence="7">The sequence shown here is derived from an EMBL/GenBank/DDBJ whole genome shotgun (WGS) entry which is preliminary data.</text>
</comment>
<dbReference type="Proteomes" id="UP000326924">
    <property type="component" value="Unassembled WGS sequence"/>
</dbReference>
<accession>A0A5J5EFP2</accession>
<feature type="transmembrane region" description="Helical" evidence="6">
    <location>
        <begin position="278"/>
        <end position="296"/>
    </location>
</feature>
<dbReference type="AlphaFoldDB" id="A0A5J5EFP2"/>
<comment type="similarity">
    <text evidence="2">Belongs to the TMEM19 family.</text>
</comment>
<comment type="subcellular location">
    <subcellularLocation>
        <location evidence="1">Membrane</location>
        <topology evidence="1">Multi-pass membrane protein</topology>
    </subcellularLocation>
</comment>
<keyword evidence="5 6" id="KW-0472">Membrane</keyword>
<evidence type="ECO:0000256" key="3">
    <source>
        <dbReference type="ARBA" id="ARBA00022692"/>
    </source>
</evidence>
<keyword evidence="8" id="KW-1185">Reference proteome</keyword>
<dbReference type="EMBL" id="VXIS01000426">
    <property type="protein sequence ID" value="KAA8893558.1"/>
    <property type="molecule type" value="Genomic_DNA"/>
</dbReference>
<keyword evidence="3 6" id="KW-0812">Transmembrane</keyword>
<evidence type="ECO:0000256" key="6">
    <source>
        <dbReference type="SAM" id="Phobius"/>
    </source>
</evidence>
<name>A0A5J5EFP2_9PEZI</name>
<evidence type="ECO:0000256" key="5">
    <source>
        <dbReference type="ARBA" id="ARBA00023136"/>
    </source>
</evidence>
<reference evidence="7 8" key="1">
    <citation type="submission" date="2019-09" db="EMBL/GenBank/DDBJ databases">
        <title>Draft genome of the ectomycorrhizal ascomycete Sphaerosporella brunnea.</title>
        <authorList>
            <consortium name="DOE Joint Genome Institute"/>
            <person name="Benucci G.M."/>
            <person name="Marozzi G."/>
            <person name="Antonielli L."/>
            <person name="Sanchez S."/>
            <person name="Marco P."/>
            <person name="Wang X."/>
            <person name="Falini L.B."/>
            <person name="Barry K."/>
            <person name="Haridas S."/>
            <person name="Lipzen A."/>
            <person name="Labutti K."/>
            <person name="Grigoriev I.V."/>
            <person name="Murat C."/>
            <person name="Martin F."/>
            <person name="Albertini E."/>
            <person name="Donnini D."/>
            <person name="Bonito G."/>
        </authorList>
    </citation>
    <scope>NUCLEOTIDE SEQUENCE [LARGE SCALE GENOMIC DNA]</scope>
    <source>
        <strain evidence="7 8">Sb_GMNB300</strain>
    </source>
</reference>